<evidence type="ECO:0000256" key="17">
    <source>
        <dbReference type="PIRSR" id="PIRSR006769-2"/>
    </source>
</evidence>
<evidence type="ECO:0000256" key="1">
    <source>
        <dbReference type="ARBA" id="ARBA00002151"/>
    </source>
</evidence>
<dbReference type="PROSITE" id="PS51747">
    <property type="entry name" value="CYT_DCMP_DEAMINASES_2"/>
    <property type="match status" value="1"/>
</dbReference>
<evidence type="ECO:0000256" key="7">
    <source>
        <dbReference type="ARBA" id="ARBA00022723"/>
    </source>
</evidence>
<dbReference type="InterPro" id="IPR011549">
    <property type="entry name" value="RibD_C"/>
</dbReference>
<comment type="function">
    <text evidence="1 15">Converts 2,5-diamino-6-(ribosylamino)-4(3h)-pyrimidinone 5'-phosphate into 5-amino-6-(ribosylamino)-2,4(1h,3h)-pyrimidinedione 5'-phosphate.</text>
</comment>
<feature type="binding site" evidence="18">
    <location>
        <position position="92"/>
    </location>
    <ligand>
        <name>Zn(2+)</name>
        <dbReference type="ChEBI" id="CHEBI:29105"/>
        <note>catalytic</note>
    </ligand>
</feature>
<feature type="binding site" evidence="17">
    <location>
        <position position="176"/>
    </location>
    <ligand>
        <name>substrate</name>
    </ligand>
</feature>
<evidence type="ECO:0000256" key="12">
    <source>
        <dbReference type="ARBA" id="ARBA00023268"/>
    </source>
</evidence>
<dbReference type="UniPathway" id="UPA00275">
    <property type="reaction ID" value="UER00401"/>
</dbReference>
<dbReference type="PROSITE" id="PS00903">
    <property type="entry name" value="CYT_DCMP_DEAMINASES_1"/>
    <property type="match status" value="1"/>
</dbReference>
<dbReference type="InterPro" id="IPR024072">
    <property type="entry name" value="DHFR-like_dom_sf"/>
</dbReference>
<accession>A0A2U3LDV0</accession>
<dbReference type="NCBIfam" id="TIGR00326">
    <property type="entry name" value="eubact_ribD"/>
    <property type="match status" value="1"/>
</dbReference>
<evidence type="ECO:0000313" key="21">
    <source>
        <dbReference type="Proteomes" id="UP000238916"/>
    </source>
</evidence>
<evidence type="ECO:0000256" key="2">
    <source>
        <dbReference type="ARBA" id="ARBA00004882"/>
    </source>
</evidence>
<dbReference type="EC" id="3.5.4.26" evidence="15"/>
<dbReference type="SUPFAM" id="SSF53597">
    <property type="entry name" value="Dihydrofolate reductase-like"/>
    <property type="match status" value="1"/>
</dbReference>
<keyword evidence="8 15" id="KW-0378">Hydrolase</keyword>
<dbReference type="GO" id="GO:0008835">
    <property type="term" value="F:diaminohydroxyphosphoribosylaminopyrimidine deaminase activity"/>
    <property type="evidence" value="ECO:0007669"/>
    <property type="project" value="UniProtKB-EC"/>
</dbReference>
<dbReference type="Pfam" id="PF01872">
    <property type="entry name" value="RibD_C"/>
    <property type="match status" value="1"/>
</dbReference>
<keyword evidence="11 15" id="KW-0560">Oxidoreductase</keyword>
<sequence length="378" mass="41085">MKESSPSNSMDEKFMRRALELAVKAIGRTSPNPLVGCVIVKDNLVIGEGYHLKAGTPHAEVHALTAAGDQARGATAFVTLEPCSHFGRTPPCADALICAGIKRVVVAMVDPNPLVAGRGIDRLREAGIKVDVGLLLEEAYVINEIFVKVITSGLPFVVYKTAMTLDGKIATETGDSRWVSQAESRHYVHQLRDRYDVILAGSETVLQDNPTLNCRLPGGRDPIRLIVDGQLRISEEAHVLTASEHSPCIIATTQAASPDKVARLNDLEQVEVWQYDTPRHVPLEKLLRDLVHRGWTSVLLEGGGGLAGALLNEQCIDKIEFFIAPKFVGGNGPSPLSGLHIQHMSDALELHDLHIDLNSGDLHVTGYMSRSEFRGLKP</sequence>
<feature type="binding site" evidence="17">
    <location>
        <position position="208"/>
    </location>
    <ligand>
        <name>NADP(+)</name>
        <dbReference type="ChEBI" id="CHEBI:58349"/>
    </ligand>
</feature>
<dbReference type="InterPro" id="IPR050765">
    <property type="entry name" value="Riboflavin_Biosynth_HTPR"/>
</dbReference>
<evidence type="ECO:0000256" key="3">
    <source>
        <dbReference type="ARBA" id="ARBA00004910"/>
    </source>
</evidence>
<evidence type="ECO:0000256" key="15">
    <source>
        <dbReference type="PIRNR" id="PIRNR006769"/>
    </source>
</evidence>
<keyword evidence="12" id="KW-0511">Multifunctional enzyme</keyword>
<comment type="pathway">
    <text evidence="2 15">Cofactor biosynthesis; riboflavin biosynthesis; 5-amino-6-(D-ribitylamino)uracil from GTP: step 2/4.</text>
</comment>
<comment type="similarity">
    <text evidence="4 15">In the N-terminal section; belongs to the cytidine and deoxycytidylate deaminase family.</text>
</comment>
<comment type="similarity">
    <text evidence="5 15">In the C-terminal section; belongs to the HTP reductase family.</text>
</comment>
<proteinExistence type="inferred from homology"/>
<comment type="catalytic activity">
    <reaction evidence="13 15">
        <text>5-amino-6-(5-phospho-D-ribitylamino)uracil + NADP(+) = 5-amino-6-(5-phospho-D-ribosylamino)uracil + NADPH + H(+)</text>
        <dbReference type="Rhea" id="RHEA:17845"/>
        <dbReference type="ChEBI" id="CHEBI:15378"/>
        <dbReference type="ChEBI" id="CHEBI:57783"/>
        <dbReference type="ChEBI" id="CHEBI:58349"/>
        <dbReference type="ChEBI" id="CHEBI:58421"/>
        <dbReference type="ChEBI" id="CHEBI:58453"/>
        <dbReference type="EC" id="1.1.1.193"/>
    </reaction>
</comment>
<evidence type="ECO:0000256" key="4">
    <source>
        <dbReference type="ARBA" id="ARBA00005259"/>
    </source>
</evidence>
<reference evidence="21" key="1">
    <citation type="submission" date="2018-02" db="EMBL/GenBank/DDBJ databases">
        <authorList>
            <person name="Hausmann B."/>
        </authorList>
    </citation>
    <scope>NUCLEOTIDE SEQUENCE [LARGE SCALE GENOMIC DNA]</scope>
    <source>
        <strain evidence="21">Peat soil MAG SbF1</strain>
    </source>
</reference>
<dbReference type="GO" id="GO:0009231">
    <property type="term" value="P:riboflavin biosynthetic process"/>
    <property type="evidence" value="ECO:0007669"/>
    <property type="project" value="UniProtKB-UniPathway"/>
</dbReference>
<dbReference type="GO" id="GO:0050661">
    <property type="term" value="F:NADP binding"/>
    <property type="evidence" value="ECO:0007669"/>
    <property type="project" value="InterPro"/>
</dbReference>
<comment type="cofactor">
    <cofactor evidence="15 18">
        <name>Zn(2+)</name>
        <dbReference type="ChEBI" id="CHEBI:29105"/>
    </cofactor>
    <text evidence="15 18">Binds 1 zinc ion.</text>
</comment>
<dbReference type="SUPFAM" id="SSF53927">
    <property type="entry name" value="Cytidine deaminase-like"/>
    <property type="match status" value="1"/>
</dbReference>
<dbReference type="PIRSF" id="PIRSF006769">
    <property type="entry name" value="RibD"/>
    <property type="match status" value="1"/>
</dbReference>
<dbReference type="Gene3D" id="3.40.140.10">
    <property type="entry name" value="Cytidine Deaminase, domain 2"/>
    <property type="match status" value="1"/>
</dbReference>
<dbReference type="Gene3D" id="3.40.430.10">
    <property type="entry name" value="Dihydrofolate Reductase, subunit A"/>
    <property type="match status" value="1"/>
</dbReference>
<evidence type="ECO:0000256" key="16">
    <source>
        <dbReference type="PIRSR" id="PIRSR006769-1"/>
    </source>
</evidence>
<evidence type="ECO:0000256" key="11">
    <source>
        <dbReference type="ARBA" id="ARBA00023002"/>
    </source>
</evidence>
<dbReference type="AlphaFoldDB" id="A0A2U3LDV0"/>
<organism evidence="20 21">
    <name type="scientific">Candidatus Desulfosporosinus infrequens</name>
    <dbReference type="NCBI Taxonomy" id="2043169"/>
    <lineage>
        <taxon>Bacteria</taxon>
        <taxon>Bacillati</taxon>
        <taxon>Bacillota</taxon>
        <taxon>Clostridia</taxon>
        <taxon>Eubacteriales</taxon>
        <taxon>Desulfitobacteriaceae</taxon>
        <taxon>Desulfosporosinus</taxon>
    </lineage>
</organism>
<keyword evidence="7 15" id="KW-0479">Metal-binding</keyword>
<dbReference type="InterPro" id="IPR002125">
    <property type="entry name" value="CMP_dCMP_dom"/>
</dbReference>
<feature type="binding site" evidence="17">
    <location>
        <position position="215"/>
    </location>
    <ligand>
        <name>substrate</name>
    </ligand>
</feature>
<dbReference type="InterPro" id="IPR016192">
    <property type="entry name" value="APOBEC/CMP_deaminase_Zn-bd"/>
</dbReference>
<feature type="binding site" evidence="17">
    <location>
        <begin position="303"/>
        <end position="309"/>
    </location>
    <ligand>
        <name>NADP(+)</name>
        <dbReference type="ChEBI" id="CHEBI:58349"/>
    </ligand>
</feature>
<feature type="domain" description="CMP/dCMP-type deaminase" evidence="19">
    <location>
        <begin position="9"/>
        <end position="131"/>
    </location>
</feature>
<feature type="binding site" evidence="17">
    <location>
        <position position="301"/>
    </location>
    <ligand>
        <name>substrate</name>
    </ligand>
</feature>
<evidence type="ECO:0000256" key="6">
    <source>
        <dbReference type="ARBA" id="ARBA00022619"/>
    </source>
</evidence>
<comment type="catalytic activity">
    <reaction evidence="14 15">
        <text>2,5-diamino-6-hydroxy-4-(5-phosphoribosylamino)-pyrimidine + H2O + H(+) = 5-amino-6-(5-phospho-D-ribosylamino)uracil + NH4(+)</text>
        <dbReference type="Rhea" id="RHEA:21868"/>
        <dbReference type="ChEBI" id="CHEBI:15377"/>
        <dbReference type="ChEBI" id="CHEBI:15378"/>
        <dbReference type="ChEBI" id="CHEBI:28938"/>
        <dbReference type="ChEBI" id="CHEBI:58453"/>
        <dbReference type="ChEBI" id="CHEBI:58614"/>
        <dbReference type="EC" id="3.5.4.26"/>
    </reaction>
</comment>
<evidence type="ECO:0000256" key="13">
    <source>
        <dbReference type="ARBA" id="ARBA00049861"/>
    </source>
</evidence>
<feature type="binding site" evidence="18">
    <location>
        <position position="83"/>
    </location>
    <ligand>
        <name>Zn(2+)</name>
        <dbReference type="ChEBI" id="CHEBI:29105"/>
        <note>catalytic</note>
    </ligand>
</feature>
<feature type="binding site" evidence="17">
    <location>
        <position position="212"/>
    </location>
    <ligand>
        <name>substrate</name>
    </ligand>
</feature>
<evidence type="ECO:0000259" key="19">
    <source>
        <dbReference type="PROSITE" id="PS51747"/>
    </source>
</evidence>
<evidence type="ECO:0000256" key="5">
    <source>
        <dbReference type="ARBA" id="ARBA00007417"/>
    </source>
</evidence>
<evidence type="ECO:0000256" key="8">
    <source>
        <dbReference type="ARBA" id="ARBA00022801"/>
    </source>
</evidence>
<dbReference type="CDD" id="cd01284">
    <property type="entry name" value="Riboflavin_deaminase-reductase"/>
    <property type="match status" value="1"/>
</dbReference>
<feature type="binding site" evidence="17">
    <location>
        <position position="192"/>
    </location>
    <ligand>
        <name>substrate</name>
    </ligand>
</feature>
<keyword evidence="6 15" id="KW-0686">Riboflavin biosynthesis</keyword>
<dbReference type="NCBIfam" id="TIGR00227">
    <property type="entry name" value="ribD_Cterm"/>
    <property type="match status" value="1"/>
</dbReference>
<evidence type="ECO:0000256" key="18">
    <source>
        <dbReference type="PIRSR" id="PIRSR006769-3"/>
    </source>
</evidence>
<name>A0A2U3LDV0_9FIRM</name>
<feature type="binding site" evidence="17">
    <location>
        <position position="178"/>
    </location>
    <ligand>
        <name>NADP(+)</name>
        <dbReference type="ChEBI" id="CHEBI:58349"/>
    </ligand>
</feature>
<dbReference type="GO" id="GO:0008270">
    <property type="term" value="F:zinc ion binding"/>
    <property type="evidence" value="ECO:0007669"/>
    <property type="project" value="InterPro"/>
</dbReference>
<dbReference type="Proteomes" id="UP000238916">
    <property type="component" value="Unassembled WGS sequence"/>
</dbReference>
<dbReference type="PANTHER" id="PTHR38011:SF7">
    <property type="entry name" value="2,5-DIAMINO-6-RIBOSYLAMINO-4(3H)-PYRIMIDINONE 5'-PHOSPHATE REDUCTASE"/>
    <property type="match status" value="1"/>
</dbReference>
<evidence type="ECO:0000256" key="10">
    <source>
        <dbReference type="ARBA" id="ARBA00022857"/>
    </source>
</evidence>
<dbReference type="EC" id="1.1.1.193" evidence="15"/>
<comment type="pathway">
    <text evidence="3 15">Cofactor biosynthesis; riboflavin biosynthesis; 5-amino-6-(D-ribitylamino)uracil from GTP: step 3/4.</text>
</comment>
<dbReference type="InterPro" id="IPR016193">
    <property type="entry name" value="Cytidine_deaminase-like"/>
</dbReference>
<dbReference type="PANTHER" id="PTHR38011">
    <property type="entry name" value="DIHYDROFOLATE REDUCTASE FAMILY PROTEIN (AFU_ORTHOLOGUE AFUA_8G06820)"/>
    <property type="match status" value="1"/>
</dbReference>
<keyword evidence="9 15" id="KW-0862">Zinc</keyword>
<evidence type="ECO:0000313" key="20">
    <source>
        <dbReference type="EMBL" id="SPF50107.1"/>
    </source>
</evidence>
<dbReference type="Pfam" id="PF00383">
    <property type="entry name" value="dCMP_cyt_deam_1"/>
    <property type="match status" value="1"/>
</dbReference>
<dbReference type="OrthoDB" id="9800865at2"/>
<feature type="binding site" evidence="18">
    <location>
        <position position="58"/>
    </location>
    <ligand>
        <name>Zn(2+)</name>
        <dbReference type="ChEBI" id="CHEBI:29105"/>
        <note>catalytic</note>
    </ligand>
</feature>
<dbReference type="GO" id="GO:0008703">
    <property type="term" value="F:5-amino-6-(5-phosphoribosylamino)uracil reductase activity"/>
    <property type="evidence" value="ECO:0007669"/>
    <property type="project" value="UniProtKB-EC"/>
</dbReference>
<feature type="active site" description="Proton donor" evidence="16">
    <location>
        <position position="60"/>
    </location>
</feature>
<feature type="binding site" evidence="17">
    <location>
        <position position="204"/>
    </location>
    <ligand>
        <name>NADP(+)</name>
        <dbReference type="ChEBI" id="CHEBI:58349"/>
    </ligand>
</feature>
<evidence type="ECO:0000256" key="9">
    <source>
        <dbReference type="ARBA" id="ARBA00022833"/>
    </source>
</evidence>
<keyword evidence="10 15" id="KW-0521">NADP</keyword>
<dbReference type="InterPro" id="IPR002734">
    <property type="entry name" value="RibDG_C"/>
</dbReference>
<dbReference type="FunFam" id="3.40.140.10:FF:000025">
    <property type="entry name" value="Riboflavin biosynthesis protein RibD"/>
    <property type="match status" value="1"/>
</dbReference>
<dbReference type="EMBL" id="OMOF01000412">
    <property type="protein sequence ID" value="SPF50107.1"/>
    <property type="molecule type" value="Genomic_DNA"/>
</dbReference>
<dbReference type="InterPro" id="IPR004794">
    <property type="entry name" value="Eubact_RibD"/>
</dbReference>
<gene>
    <name evidence="20" type="primary">ribD</name>
    <name evidence="20" type="ORF">SBF1_470047</name>
</gene>
<protein>
    <recommendedName>
        <fullName evidence="15">Riboflavin biosynthesis protein RibD</fullName>
    </recommendedName>
    <domain>
        <recommendedName>
            <fullName evidence="15">Diaminohydroxyphosphoribosylaminopyrimidine deaminase</fullName>
            <shortName evidence="15">DRAP deaminase</shortName>
            <ecNumber evidence="15">3.5.4.26</ecNumber>
        </recommendedName>
        <alternativeName>
            <fullName evidence="15">Riboflavin-specific deaminase</fullName>
        </alternativeName>
    </domain>
    <domain>
        <recommendedName>
            <fullName evidence="15">5-amino-6-(5-phosphoribosylamino)uracil reductase</fullName>
            <ecNumber evidence="15">1.1.1.193</ecNumber>
        </recommendedName>
        <alternativeName>
            <fullName evidence="15">HTP reductase</fullName>
        </alternativeName>
    </domain>
</protein>
<evidence type="ECO:0000256" key="14">
    <source>
        <dbReference type="ARBA" id="ARBA00049886"/>
    </source>
</evidence>
<feature type="binding site" evidence="17">
    <location>
        <position position="162"/>
    </location>
    <ligand>
        <name>NADP(+)</name>
        <dbReference type="ChEBI" id="CHEBI:58349"/>
    </ligand>
</feature>